<gene>
    <name evidence="1" type="ORF">E7811_02970</name>
</gene>
<name>A0A4S3MUK7_9RHOB</name>
<accession>A0A4S3MUK7</accession>
<organism evidence="1 2">
    <name type="scientific">Aliigemmobacter aestuarii</name>
    <dbReference type="NCBI Taxonomy" id="1445661"/>
    <lineage>
        <taxon>Bacteria</taxon>
        <taxon>Pseudomonadati</taxon>
        <taxon>Pseudomonadota</taxon>
        <taxon>Alphaproteobacteria</taxon>
        <taxon>Rhodobacterales</taxon>
        <taxon>Paracoccaceae</taxon>
        <taxon>Aliigemmobacter</taxon>
    </lineage>
</organism>
<evidence type="ECO:0000313" key="2">
    <source>
        <dbReference type="Proteomes" id="UP000309450"/>
    </source>
</evidence>
<dbReference type="EMBL" id="SSND01000001">
    <property type="protein sequence ID" value="THD85834.1"/>
    <property type="molecule type" value="Genomic_DNA"/>
</dbReference>
<protein>
    <submittedName>
        <fullName evidence="1">Dihydroorotate dehydrogenase</fullName>
    </submittedName>
</protein>
<comment type="caution">
    <text evidence="1">The sequence shown here is derived from an EMBL/GenBank/DDBJ whole genome shotgun (WGS) entry which is preliminary data.</text>
</comment>
<dbReference type="OrthoDB" id="7690957at2"/>
<keyword evidence="2" id="KW-1185">Reference proteome</keyword>
<dbReference type="Proteomes" id="UP000309450">
    <property type="component" value="Unassembled WGS sequence"/>
</dbReference>
<dbReference type="AlphaFoldDB" id="A0A4S3MUK7"/>
<reference evidence="1 2" key="1">
    <citation type="submission" date="2019-04" db="EMBL/GenBank/DDBJ databases">
        <title>Draft genome sequence of Gemmobacter aestuarii sp. nov.</title>
        <authorList>
            <person name="Hameed A."/>
            <person name="Lin S.-Y."/>
            <person name="Shahina M."/>
            <person name="Lai W.-A."/>
            <person name="Young C.-C."/>
        </authorList>
    </citation>
    <scope>NUCLEOTIDE SEQUENCE [LARGE SCALE GENOMIC DNA]</scope>
    <source>
        <strain evidence="1 2">CC-PW-75</strain>
    </source>
</reference>
<proteinExistence type="predicted"/>
<evidence type="ECO:0000313" key="1">
    <source>
        <dbReference type="EMBL" id="THD85834.1"/>
    </source>
</evidence>
<sequence>MTDDQLDDLFATARETRAEASPDFLARVLADAYAAQPEPDTTPAAMPAALAPRAAPPGLWARLSAAFGGSFGLAGVATAGLAGVWLGFAPPAGLSPLTETLLPVTATAAIGVDLMPGLDDYWTDEG</sequence>